<dbReference type="EMBL" id="JACCQK010000082">
    <property type="protein sequence ID" value="MBG0778691.1"/>
    <property type="molecule type" value="Genomic_DNA"/>
</dbReference>
<gene>
    <name evidence="1" type="ORF">H0S81_02010</name>
</gene>
<accession>A0A931CU06</accession>
<organism evidence="1 2">
    <name type="scientific">Desulfotignum balticum</name>
    <dbReference type="NCBI Taxonomy" id="115781"/>
    <lineage>
        <taxon>Bacteria</taxon>
        <taxon>Pseudomonadati</taxon>
        <taxon>Thermodesulfobacteriota</taxon>
        <taxon>Desulfobacteria</taxon>
        <taxon>Desulfobacterales</taxon>
        <taxon>Desulfobacteraceae</taxon>
        <taxon>Desulfotignum</taxon>
    </lineage>
</organism>
<sequence length="96" mass="10874">MAQTDTESIFQRIREDYADAYDTMTWLTPEKAILATRTRAGLIRDIFNHVGNGPEWRFAGTKLTTHGISPGCRFCGQGEWSCLFINGVCNARCFYC</sequence>
<evidence type="ECO:0000313" key="1">
    <source>
        <dbReference type="EMBL" id="MBG0778691.1"/>
    </source>
</evidence>
<reference evidence="1" key="1">
    <citation type="submission" date="2020-07" db="EMBL/GenBank/DDBJ databases">
        <title>Severe corrosion of carbon steel in oil field produced water can be linked to methanogenic archaea containing a special type of NiFe hydrogenase.</title>
        <authorList>
            <person name="Lahme S."/>
            <person name="Mand J."/>
            <person name="Longwell J."/>
            <person name="Smith R."/>
            <person name="Enning D."/>
        </authorList>
    </citation>
    <scope>NUCLEOTIDE SEQUENCE</scope>
    <source>
        <strain evidence="1">MIC098Bin6</strain>
    </source>
</reference>
<comment type="caution">
    <text evidence="1">The sequence shown here is derived from an EMBL/GenBank/DDBJ whole genome shotgun (WGS) entry which is preliminary data.</text>
</comment>
<protein>
    <submittedName>
        <fullName evidence="1">Radical SAM protein</fullName>
    </submittedName>
</protein>
<dbReference type="Proteomes" id="UP000706172">
    <property type="component" value="Unassembled WGS sequence"/>
</dbReference>
<proteinExistence type="predicted"/>
<evidence type="ECO:0000313" key="2">
    <source>
        <dbReference type="Proteomes" id="UP000706172"/>
    </source>
</evidence>
<dbReference type="AlphaFoldDB" id="A0A931CU06"/>
<feature type="non-terminal residue" evidence="1">
    <location>
        <position position="96"/>
    </location>
</feature>
<name>A0A931CU06_9BACT</name>